<name>A0A099TZ26_9HELI</name>
<dbReference type="OrthoDB" id="1094062at2"/>
<proteinExistence type="predicted"/>
<organism evidence="1 4">
    <name type="scientific">Helicobacter muridarum</name>
    <dbReference type="NCBI Taxonomy" id="216"/>
    <lineage>
        <taxon>Bacteria</taxon>
        <taxon>Pseudomonadati</taxon>
        <taxon>Campylobacterota</taxon>
        <taxon>Epsilonproteobacteria</taxon>
        <taxon>Campylobacterales</taxon>
        <taxon>Helicobacteraceae</taxon>
        <taxon>Helicobacter</taxon>
    </lineage>
</organism>
<dbReference type="Proteomes" id="UP000255139">
    <property type="component" value="Unassembled WGS sequence"/>
</dbReference>
<keyword evidence="4" id="KW-1185">Reference proteome</keyword>
<evidence type="ECO:0000313" key="3">
    <source>
        <dbReference type="Proteomes" id="UP000029922"/>
    </source>
</evidence>
<evidence type="ECO:0000313" key="2">
    <source>
        <dbReference type="EMBL" id="TLD98514.1"/>
    </source>
</evidence>
<evidence type="ECO:0000313" key="1">
    <source>
        <dbReference type="EMBL" id="STQ86813.1"/>
    </source>
</evidence>
<accession>A0A099TZ26</accession>
<gene>
    <name evidence="2" type="ORF">LS73_008795</name>
    <name evidence="1" type="ORF">NCTC12714_01624</name>
</gene>
<sequence length="171" mass="20924">MYPALDFSSCLCENDKINLAYEIFKRDFVDTPCFLEPILVSFKTDKKIKQGNLKLQETFWHIISRKNGKNRIFDEQRAKRIAWIKLIILDYNKKHIKLFYCYESNRTIRLYLWLYEYNFVVILEKAQMQEKIAFIITSFYIDNEKKQKSFEQKYKNYKEKSDAKLKDCEWF</sequence>
<evidence type="ECO:0000313" key="4">
    <source>
        <dbReference type="Proteomes" id="UP000255139"/>
    </source>
</evidence>
<dbReference type="EMBL" id="JRPD02000028">
    <property type="protein sequence ID" value="TLD98514.1"/>
    <property type="molecule type" value="Genomic_DNA"/>
</dbReference>
<protein>
    <submittedName>
        <fullName evidence="1">Uncharacterized protein</fullName>
    </submittedName>
</protein>
<dbReference type="EMBL" id="UGJE01000002">
    <property type="protein sequence ID" value="STQ86813.1"/>
    <property type="molecule type" value="Genomic_DNA"/>
</dbReference>
<dbReference type="STRING" id="216.LS73_04255"/>
<dbReference type="AlphaFoldDB" id="A0A099TZ26"/>
<dbReference type="Proteomes" id="UP000029922">
    <property type="component" value="Unassembled WGS sequence"/>
</dbReference>
<reference evidence="2 3" key="1">
    <citation type="journal article" date="2014" name="Genome Announc.">
        <title>Draft genome sequences of eight enterohepatic helicobacter species isolated from both laboratory and wild rodents.</title>
        <authorList>
            <person name="Sheh A."/>
            <person name="Shen Z."/>
            <person name="Fox J.G."/>
        </authorList>
    </citation>
    <scope>NUCLEOTIDE SEQUENCE [LARGE SCALE GENOMIC DNA]</scope>
    <source>
        <strain evidence="2 3">ST1</strain>
    </source>
</reference>
<reference evidence="1 4" key="2">
    <citation type="submission" date="2018-06" db="EMBL/GenBank/DDBJ databases">
        <authorList>
            <consortium name="Pathogen Informatics"/>
            <person name="Doyle S."/>
        </authorList>
    </citation>
    <scope>NUCLEOTIDE SEQUENCE [LARGE SCALE GENOMIC DNA]</scope>
    <source>
        <strain evidence="1 4">NCTC12714</strain>
    </source>
</reference>
<dbReference type="RefSeq" id="WP_034557820.1">
    <property type="nucleotide sequence ID" value="NZ_FZML01000033.1"/>
</dbReference>